<reference evidence="1" key="2">
    <citation type="journal article" date="2015" name="Fish Shellfish Immunol.">
        <title>Early steps in the European eel (Anguilla anguilla)-Vibrio vulnificus interaction in the gills: Role of the RtxA13 toxin.</title>
        <authorList>
            <person name="Callol A."/>
            <person name="Pajuelo D."/>
            <person name="Ebbesson L."/>
            <person name="Teles M."/>
            <person name="MacKenzie S."/>
            <person name="Amaro C."/>
        </authorList>
    </citation>
    <scope>NUCLEOTIDE SEQUENCE</scope>
</reference>
<proteinExistence type="predicted"/>
<evidence type="ECO:0000313" key="1">
    <source>
        <dbReference type="EMBL" id="JAI01734.1"/>
    </source>
</evidence>
<dbReference type="AlphaFoldDB" id="A0A0E9XJ80"/>
<protein>
    <submittedName>
        <fullName evidence="1">Uncharacterized protein</fullName>
    </submittedName>
</protein>
<sequence>MKHKYVLKNKLENQMNAVNLIG</sequence>
<accession>A0A0E9XJ80</accession>
<dbReference type="EMBL" id="GBXM01006844">
    <property type="protein sequence ID" value="JAI01734.1"/>
    <property type="molecule type" value="Transcribed_RNA"/>
</dbReference>
<reference evidence="1" key="1">
    <citation type="submission" date="2014-11" db="EMBL/GenBank/DDBJ databases">
        <authorList>
            <person name="Amaro Gonzalez C."/>
        </authorList>
    </citation>
    <scope>NUCLEOTIDE SEQUENCE</scope>
</reference>
<name>A0A0E9XJ80_ANGAN</name>
<organism evidence="1">
    <name type="scientific">Anguilla anguilla</name>
    <name type="common">European freshwater eel</name>
    <name type="synonym">Muraena anguilla</name>
    <dbReference type="NCBI Taxonomy" id="7936"/>
    <lineage>
        <taxon>Eukaryota</taxon>
        <taxon>Metazoa</taxon>
        <taxon>Chordata</taxon>
        <taxon>Craniata</taxon>
        <taxon>Vertebrata</taxon>
        <taxon>Euteleostomi</taxon>
        <taxon>Actinopterygii</taxon>
        <taxon>Neopterygii</taxon>
        <taxon>Teleostei</taxon>
        <taxon>Anguilliformes</taxon>
        <taxon>Anguillidae</taxon>
        <taxon>Anguilla</taxon>
    </lineage>
</organism>